<keyword evidence="3" id="KW-1185">Reference proteome</keyword>
<proteinExistence type="predicted"/>
<feature type="signal peptide" evidence="1">
    <location>
        <begin position="1"/>
        <end position="20"/>
    </location>
</feature>
<dbReference type="EMBL" id="JAACJP010000047">
    <property type="protein sequence ID" value="KAF5371401.1"/>
    <property type="molecule type" value="Genomic_DNA"/>
</dbReference>
<dbReference type="AlphaFoldDB" id="A0A8H5GUA9"/>
<sequence>MRSSIFAGLAVFAALSAVIASPVEREIAAGAVCPGQVTVTEAFIGKDRNVKVEIATCPEASLKPRAELEARQTNLCAVPCNRNCFLPSGGGPDPNECNVIADALRYESQSTGAIFSVGTGTNNTVVMTYSSCKSFFLNQDIGPVSYCRTNWADTLDNVAFNCQATQNAHGGNCVATDQRYFIQVQHS</sequence>
<evidence type="ECO:0000313" key="2">
    <source>
        <dbReference type="EMBL" id="KAF5371401.1"/>
    </source>
</evidence>
<evidence type="ECO:0000313" key="3">
    <source>
        <dbReference type="Proteomes" id="UP000565441"/>
    </source>
</evidence>
<reference evidence="2 3" key="1">
    <citation type="journal article" date="2020" name="ISME J.">
        <title>Uncovering the hidden diversity of litter-decomposition mechanisms in mushroom-forming fungi.</title>
        <authorList>
            <person name="Floudas D."/>
            <person name="Bentzer J."/>
            <person name="Ahren D."/>
            <person name="Johansson T."/>
            <person name="Persson P."/>
            <person name="Tunlid A."/>
        </authorList>
    </citation>
    <scope>NUCLEOTIDE SEQUENCE [LARGE SCALE GENOMIC DNA]</scope>
    <source>
        <strain evidence="2 3">CBS 661.87</strain>
    </source>
</reference>
<name>A0A8H5GUA9_9AGAR</name>
<protein>
    <submittedName>
        <fullName evidence="2">Uncharacterized protein</fullName>
    </submittedName>
</protein>
<comment type="caution">
    <text evidence="2">The sequence shown here is derived from an EMBL/GenBank/DDBJ whole genome shotgun (WGS) entry which is preliminary data.</text>
</comment>
<dbReference type="Proteomes" id="UP000565441">
    <property type="component" value="Unassembled WGS sequence"/>
</dbReference>
<organism evidence="2 3">
    <name type="scientific">Tricholomella constricta</name>
    <dbReference type="NCBI Taxonomy" id="117010"/>
    <lineage>
        <taxon>Eukaryota</taxon>
        <taxon>Fungi</taxon>
        <taxon>Dikarya</taxon>
        <taxon>Basidiomycota</taxon>
        <taxon>Agaricomycotina</taxon>
        <taxon>Agaricomycetes</taxon>
        <taxon>Agaricomycetidae</taxon>
        <taxon>Agaricales</taxon>
        <taxon>Tricholomatineae</taxon>
        <taxon>Lyophyllaceae</taxon>
        <taxon>Tricholomella</taxon>
    </lineage>
</organism>
<gene>
    <name evidence="2" type="ORF">D9615_009684</name>
</gene>
<dbReference type="OrthoDB" id="3226519at2759"/>
<accession>A0A8H5GUA9</accession>
<evidence type="ECO:0000256" key="1">
    <source>
        <dbReference type="SAM" id="SignalP"/>
    </source>
</evidence>
<keyword evidence="1" id="KW-0732">Signal</keyword>
<feature type="chain" id="PRO_5034092755" evidence="1">
    <location>
        <begin position="21"/>
        <end position="187"/>
    </location>
</feature>